<evidence type="ECO:0000256" key="7">
    <source>
        <dbReference type="ARBA" id="ARBA00023002"/>
    </source>
</evidence>
<reference evidence="13" key="1">
    <citation type="submission" date="2021-04" db="EMBL/GenBank/DDBJ databases">
        <authorList>
            <person name="Hornung B."/>
        </authorList>
    </citation>
    <scope>NUCLEOTIDE SEQUENCE</scope>
    <source>
        <strain evidence="13">G5G6</strain>
    </source>
</reference>
<organism evidence="13 14">
    <name type="scientific">Georgfuchsia toluolica</name>
    <dbReference type="NCBI Taxonomy" id="424218"/>
    <lineage>
        <taxon>Bacteria</taxon>
        <taxon>Pseudomonadati</taxon>
        <taxon>Pseudomonadota</taxon>
        <taxon>Betaproteobacteria</taxon>
        <taxon>Nitrosomonadales</taxon>
        <taxon>Sterolibacteriaceae</taxon>
        <taxon>Georgfuchsia</taxon>
    </lineage>
</organism>
<evidence type="ECO:0000256" key="10">
    <source>
        <dbReference type="RuleBase" id="RU362068"/>
    </source>
</evidence>
<comment type="similarity">
    <text evidence="2 10">Belongs to the ketopantoate reductase family.</text>
</comment>
<dbReference type="InterPro" id="IPR013332">
    <property type="entry name" value="KPR_N"/>
</dbReference>
<evidence type="ECO:0000256" key="2">
    <source>
        <dbReference type="ARBA" id="ARBA00007870"/>
    </source>
</evidence>
<accession>A0A916J2W7</accession>
<comment type="function">
    <text evidence="10">Catalyzes the NADPH-dependent reduction of ketopantoate into pantoic acid.</text>
</comment>
<evidence type="ECO:0000256" key="5">
    <source>
        <dbReference type="ARBA" id="ARBA00022655"/>
    </source>
</evidence>
<gene>
    <name evidence="13" type="ORF">GTOL_11480</name>
</gene>
<proteinExistence type="inferred from homology"/>
<comment type="pathway">
    <text evidence="1 10">Cofactor biosynthesis; (R)-pantothenate biosynthesis; (R)-pantoate from 3-methyl-2-oxobutanoate: step 2/2.</text>
</comment>
<dbReference type="Pfam" id="PF02558">
    <property type="entry name" value="ApbA"/>
    <property type="match status" value="1"/>
</dbReference>
<keyword evidence="14" id="KW-1185">Reference proteome</keyword>
<dbReference type="Pfam" id="PF08546">
    <property type="entry name" value="ApbA_C"/>
    <property type="match status" value="1"/>
</dbReference>
<dbReference type="InterPro" id="IPR051402">
    <property type="entry name" value="KPR-Related"/>
</dbReference>
<dbReference type="InterPro" id="IPR013328">
    <property type="entry name" value="6PGD_dom2"/>
</dbReference>
<dbReference type="PANTHER" id="PTHR21708:SF26">
    <property type="entry name" value="2-DEHYDROPANTOATE 2-REDUCTASE"/>
    <property type="match status" value="1"/>
</dbReference>
<dbReference type="EMBL" id="CAJQUM010000001">
    <property type="protein sequence ID" value="CAG4883597.1"/>
    <property type="molecule type" value="Genomic_DNA"/>
</dbReference>
<keyword evidence="6 10" id="KW-0521">NADP</keyword>
<evidence type="ECO:0000256" key="4">
    <source>
        <dbReference type="ARBA" id="ARBA00019465"/>
    </source>
</evidence>
<dbReference type="FunFam" id="1.10.1040.10:FF:000017">
    <property type="entry name" value="2-dehydropantoate 2-reductase"/>
    <property type="match status" value="1"/>
</dbReference>
<dbReference type="RefSeq" id="WP_220635545.1">
    <property type="nucleotide sequence ID" value="NZ_CAJQUM010000001.1"/>
</dbReference>
<dbReference type="PANTHER" id="PTHR21708">
    <property type="entry name" value="PROBABLE 2-DEHYDROPANTOATE 2-REDUCTASE"/>
    <property type="match status" value="1"/>
</dbReference>
<name>A0A916J2W7_9PROT</name>
<dbReference type="SUPFAM" id="SSF51735">
    <property type="entry name" value="NAD(P)-binding Rossmann-fold domains"/>
    <property type="match status" value="1"/>
</dbReference>
<dbReference type="GO" id="GO:0008677">
    <property type="term" value="F:2-dehydropantoate 2-reductase activity"/>
    <property type="evidence" value="ECO:0007669"/>
    <property type="project" value="UniProtKB-EC"/>
</dbReference>
<dbReference type="GO" id="GO:0015940">
    <property type="term" value="P:pantothenate biosynthetic process"/>
    <property type="evidence" value="ECO:0007669"/>
    <property type="project" value="UniProtKB-KW"/>
</dbReference>
<dbReference type="NCBIfam" id="TIGR00745">
    <property type="entry name" value="apbA_panE"/>
    <property type="match status" value="1"/>
</dbReference>
<dbReference type="GO" id="GO:0005737">
    <property type="term" value="C:cytoplasm"/>
    <property type="evidence" value="ECO:0007669"/>
    <property type="project" value="TreeGrafter"/>
</dbReference>
<evidence type="ECO:0000256" key="1">
    <source>
        <dbReference type="ARBA" id="ARBA00004994"/>
    </source>
</evidence>
<evidence type="ECO:0000256" key="3">
    <source>
        <dbReference type="ARBA" id="ARBA00013014"/>
    </source>
</evidence>
<dbReference type="SUPFAM" id="SSF48179">
    <property type="entry name" value="6-phosphogluconate dehydrogenase C-terminal domain-like"/>
    <property type="match status" value="1"/>
</dbReference>
<evidence type="ECO:0000256" key="8">
    <source>
        <dbReference type="ARBA" id="ARBA00032024"/>
    </source>
</evidence>
<evidence type="ECO:0000259" key="11">
    <source>
        <dbReference type="Pfam" id="PF02558"/>
    </source>
</evidence>
<evidence type="ECO:0000313" key="13">
    <source>
        <dbReference type="EMBL" id="CAG4883597.1"/>
    </source>
</evidence>
<dbReference type="Gene3D" id="1.10.1040.10">
    <property type="entry name" value="N-(1-d-carboxylethyl)-l-norvaline Dehydrogenase, domain 2"/>
    <property type="match status" value="1"/>
</dbReference>
<evidence type="ECO:0000256" key="9">
    <source>
        <dbReference type="ARBA" id="ARBA00048793"/>
    </source>
</evidence>
<dbReference type="Proteomes" id="UP000742786">
    <property type="component" value="Unassembled WGS sequence"/>
</dbReference>
<sequence length="329" mass="35630">MTTKPIKRICVAGAGTIGSLFAGHLESVAVSTVLVRRQEHADQLNKMGLRVSGKTNRQAKVLASTSPADLGDVDLVIIATKASAVAETARTMTGHFPNALVMTVQNGLGCEDIVAKHGDWPIISAVTFMSGNRHSDVHVEYELDTATWMGPWAKGRATYEQVQQVAALVTASGLKAQAFPDLLPAQWSKLIFNATVNSVAAITDLPHVRAFAERGALTDLGHLVHAMMDEGKCVAAALGIKLFEDPWEMNVEATSHGQTGNEDYAHAPSMLEDVRAHRPTEIDWITGSIVRAAREAKVPVPISETLYRLVKAREASWKINKQIIERVTK</sequence>
<dbReference type="EC" id="1.1.1.169" evidence="3 10"/>
<comment type="catalytic activity">
    <reaction evidence="9 10">
        <text>(R)-pantoate + NADP(+) = 2-dehydropantoate + NADPH + H(+)</text>
        <dbReference type="Rhea" id="RHEA:16233"/>
        <dbReference type="ChEBI" id="CHEBI:11561"/>
        <dbReference type="ChEBI" id="CHEBI:15378"/>
        <dbReference type="ChEBI" id="CHEBI:15980"/>
        <dbReference type="ChEBI" id="CHEBI:57783"/>
        <dbReference type="ChEBI" id="CHEBI:58349"/>
        <dbReference type="EC" id="1.1.1.169"/>
    </reaction>
</comment>
<feature type="domain" description="Ketopantoate reductase C-terminal" evidence="12">
    <location>
        <begin position="182"/>
        <end position="314"/>
    </location>
</feature>
<dbReference type="InterPro" id="IPR008927">
    <property type="entry name" value="6-PGluconate_DH-like_C_sf"/>
</dbReference>
<dbReference type="Gene3D" id="3.40.50.720">
    <property type="entry name" value="NAD(P)-binding Rossmann-like Domain"/>
    <property type="match status" value="1"/>
</dbReference>
<comment type="caution">
    <text evidence="13">The sequence shown here is derived from an EMBL/GenBank/DDBJ whole genome shotgun (WGS) entry which is preliminary data.</text>
</comment>
<dbReference type="InterPro" id="IPR013752">
    <property type="entry name" value="KPA_reductase"/>
</dbReference>
<dbReference type="InterPro" id="IPR036291">
    <property type="entry name" value="NAD(P)-bd_dom_sf"/>
</dbReference>
<dbReference type="AlphaFoldDB" id="A0A916J2W7"/>
<evidence type="ECO:0000259" key="12">
    <source>
        <dbReference type="Pfam" id="PF08546"/>
    </source>
</evidence>
<keyword evidence="7 10" id="KW-0560">Oxidoreductase</keyword>
<feature type="domain" description="Ketopantoate reductase N-terminal" evidence="11">
    <location>
        <begin position="9"/>
        <end position="153"/>
    </location>
</feature>
<evidence type="ECO:0000313" key="14">
    <source>
        <dbReference type="Proteomes" id="UP000742786"/>
    </source>
</evidence>
<dbReference type="InterPro" id="IPR003710">
    <property type="entry name" value="ApbA"/>
</dbReference>
<evidence type="ECO:0000256" key="6">
    <source>
        <dbReference type="ARBA" id="ARBA00022857"/>
    </source>
</evidence>
<keyword evidence="5 10" id="KW-0566">Pantothenate biosynthesis</keyword>
<protein>
    <recommendedName>
        <fullName evidence="4 10">2-dehydropantoate 2-reductase</fullName>
        <ecNumber evidence="3 10">1.1.1.169</ecNumber>
    </recommendedName>
    <alternativeName>
        <fullName evidence="8 10">Ketopantoate reductase</fullName>
    </alternativeName>
</protein>